<evidence type="ECO:0000256" key="8">
    <source>
        <dbReference type="ARBA" id="ARBA00023159"/>
    </source>
</evidence>
<dbReference type="GO" id="GO:0000126">
    <property type="term" value="C:transcription factor TFIIIB complex"/>
    <property type="evidence" value="ECO:0007669"/>
    <property type="project" value="TreeGrafter"/>
</dbReference>
<keyword evidence="5 12" id="KW-0863">Zinc-finger</keyword>
<dbReference type="SUPFAM" id="SSF47954">
    <property type="entry name" value="Cyclin-like"/>
    <property type="match status" value="2"/>
</dbReference>
<dbReference type="InterPro" id="IPR013763">
    <property type="entry name" value="Cyclin-like_dom"/>
</dbReference>
<keyword evidence="10" id="KW-0539">Nucleus</keyword>
<dbReference type="GO" id="GO:0005634">
    <property type="term" value="C:nucleus"/>
    <property type="evidence" value="ECO:0007669"/>
    <property type="project" value="UniProtKB-SubCell"/>
</dbReference>
<dbReference type="Pfam" id="PF08271">
    <property type="entry name" value="Zn_Ribbon_TF"/>
    <property type="match status" value="1"/>
</dbReference>
<feature type="region of interest" description="Disordered" evidence="13">
    <location>
        <begin position="347"/>
        <end position="366"/>
    </location>
</feature>
<dbReference type="InterPro" id="IPR036915">
    <property type="entry name" value="Cyclin-like_sf"/>
</dbReference>
<dbReference type="PANTHER" id="PTHR11618:SF4">
    <property type="entry name" value="TRANSCRIPTION FACTOR IIIB 90 KDA SUBUNIT"/>
    <property type="match status" value="1"/>
</dbReference>
<feature type="region of interest" description="Disordered" evidence="13">
    <location>
        <begin position="536"/>
        <end position="562"/>
    </location>
</feature>
<keyword evidence="3" id="KW-0479">Metal-binding</keyword>
<dbReference type="GO" id="GO:0070897">
    <property type="term" value="P:transcription preinitiation complex assembly"/>
    <property type="evidence" value="ECO:0007669"/>
    <property type="project" value="InterPro"/>
</dbReference>
<feature type="region of interest" description="Disordered" evidence="13">
    <location>
        <begin position="384"/>
        <end position="436"/>
    </location>
</feature>
<evidence type="ECO:0000256" key="9">
    <source>
        <dbReference type="ARBA" id="ARBA00023163"/>
    </source>
</evidence>
<keyword evidence="16" id="KW-1185">Reference proteome</keyword>
<dbReference type="EMBL" id="CAXKWB010051572">
    <property type="protein sequence ID" value="CAL4171543.1"/>
    <property type="molecule type" value="Genomic_DNA"/>
</dbReference>
<evidence type="ECO:0000259" key="14">
    <source>
        <dbReference type="PROSITE" id="PS51134"/>
    </source>
</evidence>
<feature type="compositionally biased region" description="Basic and acidic residues" evidence="13">
    <location>
        <begin position="586"/>
        <end position="609"/>
    </location>
</feature>
<sequence>IKMAPAKCPHCGSSDIVLDPARGDTVCTSCGVVLAEDNIVSEVQFLENAGGGSSAIGQFVSSDSTRSRPMFKGFNGNFVRESREITLNKARQKINALAQQLRLSSHHIDTSHNFFKLSLSKGLTRGRKSNHVIGACVYITCRTEATPHMLIDVSDAIQCDVYELGRTYLRLSTALCINIPAMDPCLYIWRFAHKLQFNDDTYKVSETALRLVKRMKRDWMHVGRRPSGVCGAALVIAARLHNFNRTISDVIKVVKVHESTLRKRLTEFGETPSSALSPEEFMSMDLDEEQDPPSFTKARNKEKVEQEKLPTDQKALDAEFQKLQAEIDKHLEERKQKLRGIWAKYDNEDRESKQKSETDQETEETQKFITEATLESIDECLSNDNNVSGNVKIEEKPQGLGPTAESLGLKESIEECMEVRPSKPEPEDNGVLDLEGIDEDEIDSYIMSEREAKFKHDMWMKINKVYLEELKIKQENEEREEEERKKSGKPPKKKKTYTKKNKNNGPANTAGEAIEKMLMEKKLSSKINYDVLKNLNGDCPEEDTEDIKEEKPNPKHLKIEKIPVETPEVISSILQSLTGKRPWNPPKEEFDNQNKKMTLDDDVPKIKEQMEEEEEEEEEEPEDEDEDDSWSTTQLLRQRRGVQDNYDDYDDYYD</sequence>
<dbReference type="InterPro" id="IPR013150">
    <property type="entry name" value="TFIIB_cyclin"/>
</dbReference>
<protein>
    <recommendedName>
        <fullName evidence="11">B-related factor 1</fullName>
    </recommendedName>
</protein>
<evidence type="ECO:0000256" key="6">
    <source>
        <dbReference type="ARBA" id="ARBA00022833"/>
    </source>
</evidence>
<dbReference type="AlphaFoldDB" id="A0AAV2S7M4"/>
<dbReference type="CDD" id="cd20553">
    <property type="entry name" value="CYCLIN_TFIIIB90_rpt1"/>
    <property type="match status" value="1"/>
</dbReference>
<evidence type="ECO:0000313" key="16">
    <source>
        <dbReference type="Proteomes" id="UP001497623"/>
    </source>
</evidence>
<feature type="compositionally biased region" description="Acidic residues" evidence="13">
    <location>
        <begin position="427"/>
        <end position="436"/>
    </location>
</feature>
<feature type="region of interest" description="Disordered" evidence="13">
    <location>
        <begin position="285"/>
        <end position="313"/>
    </location>
</feature>
<evidence type="ECO:0000256" key="13">
    <source>
        <dbReference type="SAM" id="MobiDB-lite"/>
    </source>
</evidence>
<gene>
    <name evidence="15" type="ORF">MNOR_LOCUS34149</name>
</gene>
<dbReference type="FunFam" id="1.10.472.10:FF:000002">
    <property type="entry name" value="Transcription factor IIIB 90 kDa subunit"/>
    <property type="match status" value="1"/>
</dbReference>
<dbReference type="Proteomes" id="UP001497623">
    <property type="component" value="Unassembled WGS sequence"/>
</dbReference>
<dbReference type="InterPro" id="IPR000812">
    <property type="entry name" value="TFIIB"/>
</dbReference>
<evidence type="ECO:0000256" key="1">
    <source>
        <dbReference type="ARBA" id="ARBA00004123"/>
    </source>
</evidence>
<dbReference type="FunFam" id="1.10.472.10:FF:000007">
    <property type="entry name" value="Transcription factor IIIB 90 kDa subunit"/>
    <property type="match status" value="1"/>
</dbReference>
<organism evidence="15 16">
    <name type="scientific">Meganyctiphanes norvegica</name>
    <name type="common">Northern krill</name>
    <name type="synonym">Thysanopoda norvegica</name>
    <dbReference type="NCBI Taxonomy" id="48144"/>
    <lineage>
        <taxon>Eukaryota</taxon>
        <taxon>Metazoa</taxon>
        <taxon>Ecdysozoa</taxon>
        <taxon>Arthropoda</taxon>
        <taxon>Crustacea</taxon>
        <taxon>Multicrustacea</taxon>
        <taxon>Malacostraca</taxon>
        <taxon>Eumalacostraca</taxon>
        <taxon>Eucarida</taxon>
        <taxon>Euphausiacea</taxon>
        <taxon>Euphausiidae</taxon>
        <taxon>Meganyctiphanes</taxon>
    </lineage>
</organism>
<keyword evidence="9" id="KW-0804">Transcription</keyword>
<dbReference type="Pfam" id="PF07741">
    <property type="entry name" value="BRF1"/>
    <property type="match status" value="1"/>
</dbReference>
<feature type="compositionally biased region" description="Basic residues" evidence="13">
    <location>
        <begin position="486"/>
        <end position="502"/>
    </location>
</feature>
<dbReference type="FunFam" id="2.20.25.10:FF:000012">
    <property type="entry name" value="Putative transcription factor IIIB 90 kDa subunit"/>
    <property type="match status" value="1"/>
</dbReference>
<dbReference type="PROSITE" id="PS51134">
    <property type="entry name" value="ZF_TFIIB"/>
    <property type="match status" value="1"/>
</dbReference>
<dbReference type="Gene3D" id="1.20.5.650">
    <property type="entry name" value="Single helix bin"/>
    <property type="match status" value="1"/>
</dbReference>
<evidence type="ECO:0000256" key="3">
    <source>
        <dbReference type="ARBA" id="ARBA00022723"/>
    </source>
</evidence>
<evidence type="ECO:0000256" key="7">
    <source>
        <dbReference type="ARBA" id="ARBA00023015"/>
    </source>
</evidence>
<name>A0AAV2S7M4_MEGNR</name>
<dbReference type="GO" id="GO:0000995">
    <property type="term" value="F:RNA polymerase III general transcription initiation factor activity"/>
    <property type="evidence" value="ECO:0007669"/>
    <property type="project" value="TreeGrafter"/>
</dbReference>
<dbReference type="Gene3D" id="1.10.472.10">
    <property type="entry name" value="Cyclin-like"/>
    <property type="match status" value="2"/>
</dbReference>
<comment type="subcellular location">
    <subcellularLocation>
        <location evidence="1">Nucleus</location>
    </subcellularLocation>
</comment>
<dbReference type="CDD" id="cd20554">
    <property type="entry name" value="CYCLIN_TFIIIB90_rpt2"/>
    <property type="match status" value="1"/>
</dbReference>
<feature type="compositionally biased region" description="Basic and acidic residues" evidence="13">
    <location>
        <begin position="347"/>
        <end position="358"/>
    </location>
</feature>
<dbReference type="SMART" id="SM00385">
    <property type="entry name" value="CYCLIN"/>
    <property type="match status" value="2"/>
</dbReference>
<feature type="compositionally biased region" description="Basic and acidic residues" evidence="13">
    <location>
        <begin position="411"/>
        <end position="426"/>
    </location>
</feature>
<reference evidence="15 16" key="1">
    <citation type="submission" date="2024-05" db="EMBL/GenBank/DDBJ databases">
        <authorList>
            <person name="Wallberg A."/>
        </authorList>
    </citation>
    <scope>NUCLEOTIDE SEQUENCE [LARGE SCALE GENOMIC DNA]</scope>
</reference>
<dbReference type="InterPro" id="IPR013137">
    <property type="entry name" value="Znf_TFIIB"/>
</dbReference>
<evidence type="ECO:0000256" key="5">
    <source>
        <dbReference type="ARBA" id="ARBA00022771"/>
    </source>
</evidence>
<feature type="region of interest" description="Disordered" evidence="13">
    <location>
        <begin position="575"/>
        <end position="654"/>
    </location>
</feature>
<comment type="similarity">
    <text evidence="2">Belongs to the TFIIB family.</text>
</comment>
<feature type="compositionally biased region" description="Acidic residues" evidence="13">
    <location>
        <begin position="610"/>
        <end position="629"/>
    </location>
</feature>
<dbReference type="SUPFAM" id="SSF57783">
    <property type="entry name" value="Zinc beta-ribbon"/>
    <property type="match status" value="1"/>
</dbReference>
<dbReference type="GO" id="GO:0008270">
    <property type="term" value="F:zinc ion binding"/>
    <property type="evidence" value="ECO:0007669"/>
    <property type="project" value="UniProtKB-KW"/>
</dbReference>
<feature type="compositionally biased region" description="Basic and acidic residues" evidence="13">
    <location>
        <begin position="299"/>
        <end position="313"/>
    </location>
</feature>
<evidence type="ECO:0000256" key="2">
    <source>
        <dbReference type="ARBA" id="ARBA00010857"/>
    </source>
</evidence>
<evidence type="ECO:0000313" key="15">
    <source>
        <dbReference type="EMBL" id="CAL4171543.1"/>
    </source>
</evidence>
<dbReference type="Gene3D" id="2.20.25.10">
    <property type="match status" value="1"/>
</dbReference>
<keyword evidence="7" id="KW-0805">Transcription regulation</keyword>
<feature type="region of interest" description="Disordered" evidence="13">
    <location>
        <begin position="471"/>
        <end position="512"/>
    </location>
</feature>
<dbReference type="PRINTS" id="PR00685">
    <property type="entry name" value="TIFACTORIIB"/>
</dbReference>
<dbReference type="InterPro" id="IPR011665">
    <property type="entry name" value="BRF1_TBP-bd_dom"/>
</dbReference>
<evidence type="ECO:0000256" key="10">
    <source>
        <dbReference type="ARBA" id="ARBA00023242"/>
    </source>
</evidence>
<feature type="non-terminal residue" evidence="15">
    <location>
        <position position="1"/>
    </location>
</feature>
<feature type="domain" description="TFIIB-type" evidence="14">
    <location>
        <begin position="4"/>
        <end position="35"/>
    </location>
</feature>
<feature type="compositionally biased region" description="Basic and acidic residues" evidence="13">
    <location>
        <begin position="548"/>
        <end position="562"/>
    </location>
</feature>
<comment type="caution">
    <text evidence="15">The sequence shown here is derived from an EMBL/GenBank/DDBJ whole genome shotgun (WGS) entry which is preliminary data.</text>
</comment>
<dbReference type="PANTHER" id="PTHR11618">
    <property type="entry name" value="TRANSCRIPTION INITIATION FACTOR IIB-RELATED"/>
    <property type="match status" value="1"/>
</dbReference>
<keyword evidence="6" id="KW-0862">Zinc</keyword>
<dbReference type="GO" id="GO:0017025">
    <property type="term" value="F:TBP-class protein binding"/>
    <property type="evidence" value="ECO:0007669"/>
    <property type="project" value="InterPro"/>
</dbReference>
<proteinExistence type="inferred from homology"/>
<dbReference type="GO" id="GO:0001006">
    <property type="term" value="F:RNA polymerase III type 3 promoter sequence-specific DNA binding"/>
    <property type="evidence" value="ECO:0007669"/>
    <property type="project" value="TreeGrafter"/>
</dbReference>
<keyword evidence="4" id="KW-0677">Repeat</keyword>
<evidence type="ECO:0000256" key="12">
    <source>
        <dbReference type="PROSITE-ProRule" id="PRU00469"/>
    </source>
</evidence>
<keyword evidence="8" id="KW-0010">Activator</keyword>
<evidence type="ECO:0000256" key="11">
    <source>
        <dbReference type="ARBA" id="ARBA00031009"/>
    </source>
</evidence>
<feature type="compositionally biased region" description="Acidic residues" evidence="13">
    <location>
        <begin position="645"/>
        <end position="654"/>
    </location>
</feature>
<dbReference type="Pfam" id="PF00382">
    <property type="entry name" value="TFIIB"/>
    <property type="match status" value="2"/>
</dbReference>
<evidence type="ECO:0000256" key="4">
    <source>
        <dbReference type="ARBA" id="ARBA00022737"/>
    </source>
</evidence>
<dbReference type="GO" id="GO:0097550">
    <property type="term" value="C:transcription preinitiation complex"/>
    <property type="evidence" value="ECO:0007669"/>
    <property type="project" value="TreeGrafter"/>
</dbReference>
<accession>A0AAV2S7M4</accession>